<dbReference type="AlphaFoldDB" id="A0A183U0J5"/>
<evidence type="ECO:0000313" key="6">
    <source>
        <dbReference type="Proteomes" id="UP000050794"/>
    </source>
</evidence>
<dbReference type="Gene3D" id="3.40.50.1950">
    <property type="entry name" value="Flavin prenyltransferase-like"/>
    <property type="match status" value="1"/>
</dbReference>
<dbReference type="InterPro" id="IPR036551">
    <property type="entry name" value="Flavin_trans-like"/>
</dbReference>
<dbReference type="WBParaSite" id="TCNE_0000201501-mRNA-1">
    <property type="protein sequence ID" value="TCNE_0000201501-mRNA-1"/>
    <property type="gene ID" value="TCNE_0000201501"/>
</dbReference>
<dbReference type="GO" id="GO:0015937">
    <property type="term" value="P:coenzyme A biosynthetic process"/>
    <property type="evidence" value="ECO:0007669"/>
    <property type="project" value="UniProtKB-KW"/>
</dbReference>
<dbReference type="GO" id="GO:0010181">
    <property type="term" value="F:FMN binding"/>
    <property type="evidence" value="ECO:0007669"/>
    <property type="project" value="TreeGrafter"/>
</dbReference>
<dbReference type="EMBL" id="UYWY01001811">
    <property type="protein sequence ID" value="VDM27269.1"/>
    <property type="molecule type" value="Genomic_DNA"/>
</dbReference>
<dbReference type="PANTHER" id="PTHR14359:SF6">
    <property type="entry name" value="PHOSPHOPANTOTHENOYLCYSTEINE DECARBOXYLASE"/>
    <property type="match status" value="1"/>
</dbReference>
<comment type="similarity">
    <text evidence="2">Belongs to the HFCD (homooligomeric flavin containing Cys decarboxylase) superfamily.</text>
</comment>
<organism evidence="6 7">
    <name type="scientific">Toxocara canis</name>
    <name type="common">Canine roundworm</name>
    <dbReference type="NCBI Taxonomy" id="6265"/>
    <lineage>
        <taxon>Eukaryota</taxon>
        <taxon>Metazoa</taxon>
        <taxon>Ecdysozoa</taxon>
        <taxon>Nematoda</taxon>
        <taxon>Chromadorea</taxon>
        <taxon>Rhabditida</taxon>
        <taxon>Spirurina</taxon>
        <taxon>Ascaridomorpha</taxon>
        <taxon>Ascaridoidea</taxon>
        <taxon>Toxocaridae</taxon>
        <taxon>Toxocara</taxon>
    </lineage>
</organism>
<keyword evidence="6" id="KW-1185">Reference proteome</keyword>
<feature type="region of interest" description="Disordered" evidence="3">
    <location>
        <begin position="141"/>
        <end position="164"/>
    </location>
</feature>
<dbReference type="GO" id="GO:0004633">
    <property type="term" value="F:phosphopantothenoylcysteine decarboxylase activity"/>
    <property type="evidence" value="ECO:0007669"/>
    <property type="project" value="TreeGrafter"/>
</dbReference>
<protein>
    <submittedName>
        <fullName evidence="7">Flavoprotein domain-containing protein</fullName>
    </submittedName>
</protein>
<feature type="compositionally biased region" description="Acidic residues" evidence="3">
    <location>
        <begin position="144"/>
        <end position="156"/>
    </location>
</feature>
<evidence type="ECO:0000256" key="3">
    <source>
        <dbReference type="SAM" id="MobiDB-lite"/>
    </source>
</evidence>
<evidence type="ECO:0000313" key="5">
    <source>
        <dbReference type="EMBL" id="VDM27269.1"/>
    </source>
</evidence>
<sequence length="424" mass="47840">MRSSRCEYAVEPCGLVLFHYLGDHEKAALISDSSPHGNAKNLKSPFMRTLPIVIHEIKEKARQTQASPCQIFNNLQQSNNVKSAHVVPKLLRNTEQVRNIMKIVRRQMRSSIEARTLLSMIPTSSISLYDYDNRAHGRKLKWEEGEEEEDGSEAGEDGPSCMGQICDTDRGAKRMKMEQREQDYDSDGSADTIDVINVEVNSKVEQHHQPRIESQSFMRESDKYHLLIGVTGCPATRLLHELITQLHARCPPNSLEIRIIVTERAVRFITGDVFSQLIYQDEDEWDLWKKPGSPVLHLELCDWADGMLIAPLSANSMAKIANGLCDNLLTSVVRAWNTKRPLFYAPAINSAMWRSPLTQQHRKTLEETLGFEELMVPEKVENVNSKTHDGMMASCDLIALAVAENVRIRLADSATNTTISDITS</sequence>
<evidence type="ECO:0000259" key="4">
    <source>
        <dbReference type="Pfam" id="PF02441"/>
    </source>
</evidence>
<reference evidence="5 6" key="2">
    <citation type="submission" date="2018-11" db="EMBL/GenBank/DDBJ databases">
        <authorList>
            <consortium name="Pathogen Informatics"/>
        </authorList>
    </citation>
    <scope>NUCLEOTIDE SEQUENCE [LARGE SCALE GENOMIC DNA]</scope>
</reference>
<dbReference type="InterPro" id="IPR003382">
    <property type="entry name" value="Flavoprotein"/>
</dbReference>
<feature type="domain" description="Flavoprotein" evidence="4">
    <location>
        <begin position="225"/>
        <end position="367"/>
    </location>
</feature>
<evidence type="ECO:0000256" key="2">
    <source>
        <dbReference type="ARBA" id="ARBA00038350"/>
    </source>
</evidence>
<keyword evidence="1" id="KW-0173">Coenzyme A biosynthesis</keyword>
<evidence type="ECO:0000313" key="7">
    <source>
        <dbReference type="WBParaSite" id="TCNE_0000201501-mRNA-1"/>
    </source>
</evidence>
<dbReference type="Pfam" id="PF02441">
    <property type="entry name" value="Flavoprotein"/>
    <property type="match status" value="1"/>
</dbReference>
<gene>
    <name evidence="5" type="ORF">TCNE_LOCUS2015</name>
</gene>
<proteinExistence type="inferred from homology"/>
<evidence type="ECO:0000256" key="1">
    <source>
        <dbReference type="ARBA" id="ARBA00022993"/>
    </source>
</evidence>
<dbReference type="Proteomes" id="UP000050794">
    <property type="component" value="Unassembled WGS sequence"/>
</dbReference>
<dbReference type="GO" id="GO:0071513">
    <property type="term" value="C:phosphopantothenoylcysteine decarboxylase complex"/>
    <property type="evidence" value="ECO:0007669"/>
    <property type="project" value="TreeGrafter"/>
</dbReference>
<reference evidence="7" key="1">
    <citation type="submission" date="2016-06" db="UniProtKB">
        <authorList>
            <consortium name="WormBaseParasite"/>
        </authorList>
    </citation>
    <scope>IDENTIFICATION</scope>
</reference>
<dbReference type="PANTHER" id="PTHR14359">
    <property type="entry name" value="HOMO-OLIGOMERIC FLAVIN CONTAINING CYS DECARBOXYLASE FAMILY"/>
    <property type="match status" value="1"/>
</dbReference>
<dbReference type="SUPFAM" id="SSF52507">
    <property type="entry name" value="Homo-oligomeric flavin-containing Cys decarboxylases, HFCD"/>
    <property type="match status" value="1"/>
</dbReference>
<accession>A0A183U0J5</accession>
<name>A0A183U0J5_TOXCA</name>